<organism evidence="3">
    <name type="scientific">marine sediment metagenome</name>
    <dbReference type="NCBI Taxonomy" id="412755"/>
    <lineage>
        <taxon>unclassified sequences</taxon>
        <taxon>metagenomes</taxon>
        <taxon>ecological metagenomes</taxon>
    </lineage>
</organism>
<name>X0SJB6_9ZZZZ</name>
<keyword evidence="1" id="KW-1133">Transmembrane helix</keyword>
<dbReference type="EMBL" id="BARS01001757">
    <property type="protein sequence ID" value="GAF75952.1"/>
    <property type="molecule type" value="Genomic_DNA"/>
</dbReference>
<comment type="caution">
    <text evidence="3">The sequence shown here is derived from an EMBL/GenBank/DDBJ whole genome shotgun (WGS) entry which is preliminary data.</text>
</comment>
<dbReference type="NCBIfam" id="TIGR02226">
    <property type="entry name" value="two_anch"/>
    <property type="match status" value="1"/>
</dbReference>
<accession>X0SJB6</accession>
<proteinExistence type="predicted"/>
<protein>
    <recommendedName>
        <fullName evidence="2">Aerotolerance regulator N-terminal domain-containing protein</fullName>
    </recommendedName>
</protein>
<feature type="non-terminal residue" evidence="3">
    <location>
        <position position="198"/>
    </location>
</feature>
<evidence type="ECO:0000313" key="3">
    <source>
        <dbReference type="EMBL" id="GAF75952.1"/>
    </source>
</evidence>
<feature type="transmembrane region" description="Helical" evidence="1">
    <location>
        <begin position="6"/>
        <end position="25"/>
    </location>
</feature>
<dbReference type="InterPro" id="IPR011933">
    <property type="entry name" value="Double_TM_dom"/>
</dbReference>
<evidence type="ECO:0000256" key="1">
    <source>
        <dbReference type="SAM" id="Phobius"/>
    </source>
</evidence>
<sequence>MGFGQIIFLLGIAAVAGPILIHLLIRPRFKRIPYTMIDFLEVSQKQSRATRRLRELLILLLRCAIVALMACMFAEPFLRLKGDKVDRPDHHFIMVDNSLSMTYQDQGQSHLDRAVEKAIQYVRGHQAAPAMFDVYTFCGGRRGSKLTAAAAVNALKRITAAARKADLTDFSAAARVAIEEHEDTFVYIVSDFTPAAVE</sequence>
<reference evidence="3" key="1">
    <citation type="journal article" date="2014" name="Front. Microbiol.">
        <title>High frequency of phylogenetically diverse reductive dehalogenase-homologous genes in deep subseafloor sedimentary metagenomes.</title>
        <authorList>
            <person name="Kawai M."/>
            <person name="Futagami T."/>
            <person name="Toyoda A."/>
            <person name="Takaki Y."/>
            <person name="Nishi S."/>
            <person name="Hori S."/>
            <person name="Arai W."/>
            <person name="Tsubouchi T."/>
            <person name="Morono Y."/>
            <person name="Uchiyama I."/>
            <person name="Ito T."/>
            <person name="Fujiyama A."/>
            <person name="Inagaki F."/>
            <person name="Takami H."/>
        </authorList>
    </citation>
    <scope>NUCLEOTIDE SEQUENCE</scope>
    <source>
        <strain evidence="3">Expedition CK06-06</strain>
    </source>
</reference>
<feature type="domain" description="Aerotolerance regulator N-terminal" evidence="2">
    <location>
        <begin position="1"/>
        <end position="76"/>
    </location>
</feature>
<keyword evidence="1" id="KW-0812">Transmembrane</keyword>
<dbReference type="PANTHER" id="PTHR37464">
    <property type="entry name" value="BLL2463 PROTEIN"/>
    <property type="match status" value="1"/>
</dbReference>
<dbReference type="Pfam" id="PF07584">
    <property type="entry name" value="BatA"/>
    <property type="match status" value="1"/>
</dbReference>
<gene>
    <name evidence="3" type="ORF">S01H1_03256</name>
</gene>
<dbReference type="AlphaFoldDB" id="X0SJB6"/>
<feature type="transmembrane region" description="Helical" evidence="1">
    <location>
        <begin position="56"/>
        <end position="78"/>
    </location>
</feature>
<dbReference type="PANTHER" id="PTHR37464:SF1">
    <property type="entry name" value="BLL2463 PROTEIN"/>
    <property type="match status" value="1"/>
</dbReference>
<evidence type="ECO:0000259" key="2">
    <source>
        <dbReference type="Pfam" id="PF07584"/>
    </source>
</evidence>
<dbReference type="InterPro" id="IPR024163">
    <property type="entry name" value="Aerotolerance_reg_N"/>
</dbReference>
<keyword evidence="1" id="KW-0472">Membrane</keyword>